<dbReference type="AlphaFoldDB" id="A0A0V1LK31"/>
<protein>
    <submittedName>
        <fullName evidence="2">Uncharacterized protein</fullName>
    </submittedName>
</protein>
<keyword evidence="3" id="KW-1185">Reference proteome</keyword>
<feature type="region of interest" description="Disordered" evidence="1">
    <location>
        <begin position="155"/>
        <end position="191"/>
    </location>
</feature>
<sequence>MTVVHDLSGVKHLGVRLCDCSIPVIDISFKQLGKYVTLAINITVGSKDNAGERFVVCEPLTVDQSVRSTVGQNRKRESGRQARVSKMSISKPEVQVARRWLGIREAERSCRTRSHRNHELFYKEETIAKSASPSWCQERSGNPVTTPELRDLARKTPSLKNKATCSNTPPLNCPGKMQYLPSPERSGEKHY</sequence>
<dbReference type="EMBL" id="JYDW01000036">
    <property type="protein sequence ID" value="KRZ59843.1"/>
    <property type="molecule type" value="Genomic_DNA"/>
</dbReference>
<evidence type="ECO:0000313" key="2">
    <source>
        <dbReference type="EMBL" id="KRZ59843.1"/>
    </source>
</evidence>
<reference evidence="2 3" key="1">
    <citation type="submission" date="2015-05" db="EMBL/GenBank/DDBJ databases">
        <title>Evolution of Trichinella species and genotypes.</title>
        <authorList>
            <person name="Korhonen P.K."/>
            <person name="Edoardo P."/>
            <person name="Giuseppe L.R."/>
            <person name="Gasser R.B."/>
        </authorList>
    </citation>
    <scope>NUCLEOTIDE SEQUENCE [LARGE SCALE GENOMIC DNA]</scope>
    <source>
        <strain evidence="2">ISS10</strain>
    </source>
</reference>
<evidence type="ECO:0000313" key="3">
    <source>
        <dbReference type="Proteomes" id="UP000054721"/>
    </source>
</evidence>
<evidence type="ECO:0000256" key="1">
    <source>
        <dbReference type="SAM" id="MobiDB-lite"/>
    </source>
</evidence>
<comment type="caution">
    <text evidence="2">The sequence shown here is derived from an EMBL/GenBank/DDBJ whole genome shotgun (WGS) entry which is preliminary data.</text>
</comment>
<proteinExistence type="predicted"/>
<accession>A0A0V1LK31</accession>
<dbReference type="OrthoDB" id="5917227at2759"/>
<organism evidence="2 3">
    <name type="scientific">Trichinella nativa</name>
    <dbReference type="NCBI Taxonomy" id="6335"/>
    <lineage>
        <taxon>Eukaryota</taxon>
        <taxon>Metazoa</taxon>
        <taxon>Ecdysozoa</taxon>
        <taxon>Nematoda</taxon>
        <taxon>Enoplea</taxon>
        <taxon>Dorylaimia</taxon>
        <taxon>Trichinellida</taxon>
        <taxon>Trichinellidae</taxon>
        <taxon>Trichinella</taxon>
    </lineage>
</organism>
<gene>
    <name evidence="2" type="ORF">T02_14145</name>
</gene>
<feature type="compositionally biased region" description="Polar residues" evidence="1">
    <location>
        <begin position="158"/>
        <end position="170"/>
    </location>
</feature>
<dbReference type="Proteomes" id="UP000054721">
    <property type="component" value="Unassembled WGS sequence"/>
</dbReference>
<name>A0A0V1LK31_9BILA</name>